<dbReference type="Gene3D" id="1.10.357.10">
    <property type="entry name" value="Tetracycline Repressor, domain 2"/>
    <property type="match status" value="1"/>
</dbReference>
<dbReference type="RefSeq" id="WP_343978644.1">
    <property type="nucleotide sequence ID" value="NZ_BAAAJG010000010.1"/>
</dbReference>
<evidence type="ECO:0000313" key="2">
    <source>
        <dbReference type="Proteomes" id="UP001597145"/>
    </source>
</evidence>
<dbReference type="Proteomes" id="UP001597145">
    <property type="component" value="Unassembled WGS sequence"/>
</dbReference>
<accession>A0ABW4FLQ5</accession>
<dbReference type="EMBL" id="JBHUCP010000012">
    <property type="protein sequence ID" value="MFD1531549.1"/>
    <property type="molecule type" value="Genomic_DNA"/>
</dbReference>
<name>A0ABW4FLQ5_9PSEU</name>
<organism evidence="1 2">
    <name type="scientific">Pseudonocardia aurantiaca</name>
    <dbReference type="NCBI Taxonomy" id="75290"/>
    <lineage>
        <taxon>Bacteria</taxon>
        <taxon>Bacillati</taxon>
        <taxon>Actinomycetota</taxon>
        <taxon>Actinomycetes</taxon>
        <taxon>Pseudonocardiales</taxon>
        <taxon>Pseudonocardiaceae</taxon>
        <taxon>Pseudonocardia</taxon>
    </lineage>
</organism>
<sequence length="124" mass="13521">MTFRQAPAAESLAALLTRAVDAVVTDPQAFARFADVVLAIPALRALYLGMLADFEDALRDLIARRLRISRQGERARILAAAAVTGYWVGLEAWMTMEPRPEPGPVLQRTMTVVIEPLTTVTAEG</sequence>
<gene>
    <name evidence="1" type="ORF">ACFSCY_19120</name>
</gene>
<proteinExistence type="predicted"/>
<keyword evidence="2" id="KW-1185">Reference proteome</keyword>
<comment type="caution">
    <text evidence="1">The sequence shown here is derived from an EMBL/GenBank/DDBJ whole genome shotgun (WGS) entry which is preliminary data.</text>
</comment>
<evidence type="ECO:0008006" key="3">
    <source>
        <dbReference type="Google" id="ProtNLM"/>
    </source>
</evidence>
<protein>
    <recommendedName>
        <fullName evidence="3">MftR C-terminal domain-containing protein</fullName>
    </recommendedName>
</protein>
<evidence type="ECO:0000313" key="1">
    <source>
        <dbReference type="EMBL" id="MFD1531549.1"/>
    </source>
</evidence>
<reference evidence="2" key="1">
    <citation type="journal article" date="2019" name="Int. J. Syst. Evol. Microbiol.">
        <title>The Global Catalogue of Microorganisms (GCM) 10K type strain sequencing project: providing services to taxonomists for standard genome sequencing and annotation.</title>
        <authorList>
            <consortium name="The Broad Institute Genomics Platform"/>
            <consortium name="The Broad Institute Genome Sequencing Center for Infectious Disease"/>
            <person name="Wu L."/>
            <person name="Ma J."/>
        </authorList>
    </citation>
    <scope>NUCLEOTIDE SEQUENCE [LARGE SCALE GENOMIC DNA]</scope>
    <source>
        <strain evidence="2">JCM 12165</strain>
    </source>
</reference>